<dbReference type="EMBL" id="PDLM01000005">
    <property type="protein sequence ID" value="RDW77610.1"/>
    <property type="molecule type" value="Genomic_DNA"/>
</dbReference>
<evidence type="ECO:0000259" key="12">
    <source>
        <dbReference type="PROSITE" id="PS50157"/>
    </source>
</evidence>
<dbReference type="PANTHER" id="PTHR13948">
    <property type="entry name" value="RNA-BINDING PROTEIN"/>
    <property type="match status" value="1"/>
</dbReference>
<dbReference type="InterPro" id="IPR001876">
    <property type="entry name" value="Znf_RanBP2"/>
</dbReference>
<feature type="region of interest" description="Disordered" evidence="10">
    <location>
        <begin position="444"/>
        <end position="502"/>
    </location>
</feature>
<feature type="domain" description="RanBP2-type" evidence="14">
    <location>
        <begin position="69"/>
        <end position="102"/>
    </location>
</feature>
<dbReference type="OrthoDB" id="29221at2759"/>
<evidence type="ECO:0000259" key="13">
    <source>
        <dbReference type="PROSITE" id="PS50174"/>
    </source>
</evidence>
<dbReference type="Gene3D" id="3.30.70.330">
    <property type="match status" value="1"/>
</dbReference>
<dbReference type="GO" id="GO:0003723">
    <property type="term" value="F:RNA binding"/>
    <property type="evidence" value="ECO:0007669"/>
    <property type="project" value="UniProtKB-UniRule"/>
</dbReference>
<dbReference type="SUPFAM" id="SSF54928">
    <property type="entry name" value="RNA-binding domain, RBD"/>
    <property type="match status" value="1"/>
</dbReference>
<protein>
    <submittedName>
        <fullName evidence="15">Uncharacterized protein</fullName>
    </submittedName>
</protein>
<dbReference type="Proteomes" id="UP000256645">
    <property type="component" value="Unassembled WGS sequence"/>
</dbReference>
<dbReference type="SUPFAM" id="SSF90209">
    <property type="entry name" value="Ran binding protein zinc finger-like"/>
    <property type="match status" value="1"/>
</dbReference>
<dbReference type="Gene3D" id="4.10.1060.10">
    <property type="entry name" value="Zinc finger, RanBP2-type"/>
    <property type="match status" value="1"/>
</dbReference>
<keyword evidence="16" id="KW-1185">Reference proteome</keyword>
<feature type="domain" description="C2H2-type" evidence="12">
    <location>
        <begin position="402"/>
        <end position="433"/>
    </location>
</feature>
<evidence type="ECO:0000256" key="10">
    <source>
        <dbReference type="SAM" id="MobiDB-lite"/>
    </source>
</evidence>
<evidence type="ECO:0000313" key="15">
    <source>
        <dbReference type="EMBL" id="RDW77610.1"/>
    </source>
</evidence>
<gene>
    <name evidence="15" type="ORF">BP6252_05663</name>
</gene>
<dbReference type="InterPro" id="IPR013087">
    <property type="entry name" value="Znf_C2H2_type"/>
</dbReference>
<dbReference type="GO" id="GO:0005634">
    <property type="term" value="C:nucleus"/>
    <property type="evidence" value="ECO:0007669"/>
    <property type="project" value="UniProtKB-SubCell"/>
</dbReference>
<dbReference type="SMART" id="SM00443">
    <property type="entry name" value="G_patch"/>
    <property type="match status" value="1"/>
</dbReference>
<accession>A0A3D8RUI2</accession>
<dbReference type="InterPro" id="IPR035979">
    <property type="entry name" value="RBD_domain_sf"/>
</dbReference>
<keyword evidence="5" id="KW-0862">Zinc</keyword>
<feature type="region of interest" description="Disordered" evidence="10">
    <location>
        <begin position="368"/>
        <end position="396"/>
    </location>
</feature>
<dbReference type="Pfam" id="PF00641">
    <property type="entry name" value="Zn_ribbon_RanBP"/>
    <property type="match status" value="1"/>
</dbReference>
<evidence type="ECO:0000256" key="8">
    <source>
        <dbReference type="PROSITE-ProRule" id="PRU00176"/>
    </source>
</evidence>
<keyword evidence="2" id="KW-0479">Metal-binding</keyword>
<reference evidence="15 16" key="1">
    <citation type="journal article" date="2018" name="IMA Fungus">
        <title>IMA Genome-F 9: Draft genome sequence of Annulohypoxylon stygium, Aspergillus mulundensis, Berkeleyomyces basicola (syn. Thielaviopsis basicola), Ceratocystis smalleyi, two Cercospora beticola strains, Coleophoma cylindrospora, Fusarium fracticaudum, Phialophora cf. hyalina, and Morchella septimelata.</title>
        <authorList>
            <person name="Wingfield B.D."/>
            <person name="Bills G.F."/>
            <person name="Dong Y."/>
            <person name="Huang W."/>
            <person name="Nel W.J."/>
            <person name="Swalarsk-Parry B.S."/>
            <person name="Vaghefi N."/>
            <person name="Wilken P.M."/>
            <person name="An Z."/>
            <person name="de Beer Z.W."/>
            <person name="De Vos L."/>
            <person name="Chen L."/>
            <person name="Duong T.A."/>
            <person name="Gao Y."/>
            <person name="Hammerbacher A."/>
            <person name="Kikkert J.R."/>
            <person name="Li Y."/>
            <person name="Li H."/>
            <person name="Li K."/>
            <person name="Li Q."/>
            <person name="Liu X."/>
            <person name="Ma X."/>
            <person name="Naidoo K."/>
            <person name="Pethybridge S.J."/>
            <person name="Sun J."/>
            <person name="Steenkamp E.T."/>
            <person name="van der Nest M.A."/>
            <person name="van Wyk S."/>
            <person name="Wingfield M.J."/>
            <person name="Xiong C."/>
            <person name="Yue Q."/>
            <person name="Zhang X."/>
        </authorList>
    </citation>
    <scope>NUCLEOTIDE SEQUENCE [LARGE SCALE GENOMIC DNA]</scope>
    <source>
        <strain evidence="15 16">BP6252</strain>
    </source>
</reference>
<evidence type="ECO:0000256" key="9">
    <source>
        <dbReference type="PROSITE-ProRule" id="PRU00322"/>
    </source>
</evidence>
<dbReference type="InterPro" id="IPR012677">
    <property type="entry name" value="Nucleotide-bd_a/b_plait_sf"/>
</dbReference>
<dbReference type="InterPro" id="IPR036443">
    <property type="entry name" value="Znf_RanBP2_sf"/>
</dbReference>
<dbReference type="PROSITE" id="PS01358">
    <property type="entry name" value="ZF_RANBP2_1"/>
    <property type="match status" value="1"/>
</dbReference>
<dbReference type="GO" id="GO:0000398">
    <property type="term" value="P:mRNA splicing, via spliceosome"/>
    <property type="evidence" value="ECO:0007669"/>
    <property type="project" value="TreeGrafter"/>
</dbReference>
<dbReference type="GO" id="GO:0008270">
    <property type="term" value="F:zinc ion binding"/>
    <property type="evidence" value="ECO:0007669"/>
    <property type="project" value="UniProtKB-KW"/>
</dbReference>
<dbReference type="AlphaFoldDB" id="A0A3D8RUI2"/>
<evidence type="ECO:0000256" key="6">
    <source>
        <dbReference type="ARBA" id="ARBA00022884"/>
    </source>
</evidence>
<evidence type="ECO:0000256" key="7">
    <source>
        <dbReference type="ARBA" id="ARBA00023242"/>
    </source>
</evidence>
<dbReference type="InterPro" id="IPR000504">
    <property type="entry name" value="RRM_dom"/>
</dbReference>
<dbReference type="PANTHER" id="PTHR13948:SF3">
    <property type="entry name" value="FI21118P1"/>
    <property type="match status" value="1"/>
</dbReference>
<proteinExistence type="predicted"/>
<keyword evidence="7" id="KW-0539">Nucleus</keyword>
<evidence type="ECO:0000256" key="5">
    <source>
        <dbReference type="ARBA" id="ARBA00022833"/>
    </source>
</evidence>
<feature type="region of interest" description="Disordered" evidence="10">
    <location>
        <begin position="316"/>
        <end position="353"/>
    </location>
</feature>
<feature type="domain" description="G-patch" evidence="13">
    <location>
        <begin position="503"/>
        <end position="549"/>
    </location>
</feature>
<evidence type="ECO:0000256" key="3">
    <source>
        <dbReference type="ARBA" id="ARBA00022737"/>
    </source>
</evidence>
<feature type="region of interest" description="Disordered" evidence="10">
    <location>
        <begin position="166"/>
        <end position="192"/>
    </location>
</feature>
<comment type="caution">
    <text evidence="15">The sequence shown here is derived from an EMBL/GenBank/DDBJ whole genome shotgun (WGS) entry which is preliminary data.</text>
</comment>
<feature type="domain" description="RRM" evidence="11">
    <location>
        <begin position="137"/>
        <end position="252"/>
    </location>
</feature>
<evidence type="ECO:0000256" key="2">
    <source>
        <dbReference type="ARBA" id="ARBA00022723"/>
    </source>
</evidence>
<evidence type="ECO:0000259" key="14">
    <source>
        <dbReference type="PROSITE" id="PS50199"/>
    </source>
</evidence>
<evidence type="ECO:0000256" key="1">
    <source>
        <dbReference type="ARBA" id="ARBA00004123"/>
    </source>
</evidence>
<name>A0A3D8RUI2_9HELO</name>
<keyword evidence="4 9" id="KW-0863">Zinc-finger</keyword>
<dbReference type="PROSITE" id="PS50102">
    <property type="entry name" value="RRM"/>
    <property type="match status" value="1"/>
</dbReference>
<feature type="compositionally biased region" description="Basic and acidic residues" evidence="10">
    <location>
        <begin position="457"/>
        <end position="467"/>
    </location>
</feature>
<evidence type="ECO:0000313" key="16">
    <source>
        <dbReference type="Proteomes" id="UP000256645"/>
    </source>
</evidence>
<feature type="compositionally biased region" description="Polar residues" evidence="10">
    <location>
        <begin position="376"/>
        <end position="389"/>
    </location>
</feature>
<dbReference type="PROSITE" id="PS50157">
    <property type="entry name" value="ZINC_FINGER_C2H2_2"/>
    <property type="match status" value="1"/>
</dbReference>
<evidence type="ECO:0000259" key="11">
    <source>
        <dbReference type="PROSITE" id="PS50102"/>
    </source>
</evidence>
<comment type="subcellular location">
    <subcellularLocation>
        <location evidence="1">Nucleus</location>
    </subcellularLocation>
</comment>
<evidence type="ECO:0000256" key="4">
    <source>
        <dbReference type="ARBA" id="ARBA00022771"/>
    </source>
</evidence>
<dbReference type="Pfam" id="PF01585">
    <property type="entry name" value="G-patch"/>
    <property type="match status" value="1"/>
</dbReference>
<feature type="compositionally biased region" description="Basic and acidic residues" evidence="10">
    <location>
        <begin position="482"/>
        <end position="496"/>
    </location>
</feature>
<dbReference type="PROSITE" id="PS50199">
    <property type="entry name" value="ZF_RANBP2_2"/>
    <property type="match status" value="1"/>
</dbReference>
<dbReference type="SMART" id="SM00547">
    <property type="entry name" value="ZnF_RBZ"/>
    <property type="match status" value="1"/>
</dbReference>
<keyword evidence="3" id="KW-0677">Repeat</keyword>
<dbReference type="InterPro" id="IPR000467">
    <property type="entry name" value="G_patch_dom"/>
</dbReference>
<keyword evidence="6 8" id="KW-0694">RNA-binding</keyword>
<organism evidence="15 16">
    <name type="scientific">Coleophoma cylindrospora</name>
    <dbReference type="NCBI Taxonomy" id="1849047"/>
    <lineage>
        <taxon>Eukaryota</taxon>
        <taxon>Fungi</taxon>
        <taxon>Dikarya</taxon>
        <taxon>Ascomycota</taxon>
        <taxon>Pezizomycotina</taxon>
        <taxon>Leotiomycetes</taxon>
        <taxon>Helotiales</taxon>
        <taxon>Dermateaceae</taxon>
        <taxon>Coleophoma</taxon>
    </lineage>
</organism>
<dbReference type="PROSITE" id="PS50174">
    <property type="entry name" value="G_PATCH"/>
    <property type="match status" value="1"/>
</dbReference>
<sequence length="585" mass="63840">MAYLIGGYPGLSRQFAFAQFVSVLEAKSFLDQYFPAVPFLGSRGGSQDASAEPIKVRISFSRERDERDRAGKGEDDWKCDVCYLMNYSHRTLCFRCNAPRMRSTAHGIVMVQANMSAFSGLATTGDSDASPDSTASQFVLLRGLEPGVTEELLAKGVSKLYKVKADPASTEPPMPKKTKIASTGSNDASLGAKPGSLRRVLLVRDRKTNDSWRYGFAEFNSVEDAQAAMAKYASAEKFTISSKPVLVSYIHAGVFVPVLQALNLDTARFTFSPLSNPSMKLMYWDEAAYASELNTTTPDSTDTARAKGRNHDKLAAAAADEGLVNPESDAKPRKRKAEKESLPNATKKVVAPHLQFWSNRHAELHGIPSKDEENESSTASQPNRSTSPGDSPPAQSFADLDRKCCLLCSRQFKTDAEVHKHERVSQLHRDNMKKDELVKKALAKLEKSSQSATDNSAYRDRAKERRQAFNQPKQPAAQHIRPAGDEKSPAVTKPEDQQPPVEVQSKGAALLGKMGWKSGQGLGADGSGRTEAIATELYTQGVGIGAVGGKVGDAVQEAERQTKGTYADFLNKTKDKAKERFESML</sequence>
<dbReference type="Pfam" id="PF00076">
    <property type="entry name" value="RRM_1"/>
    <property type="match status" value="1"/>
</dbReference>
<dbReference type="STRING" id="1849047.A0A3D8RUI2"/>